<dbReference type="HOGENOM" id="CLU_3195234_0_0_6"/>
<reference evidence="1 2" key="1">
    <citation type="journal article" date="2012" name="J. Bacteriol.">
        <title>Complete genome sequence of Alcanivorax dieselolei type strain B5.</title>
        <authorList>
            <person name="Lai Q."/>
            <person name="Li W."/>
            <person name="Shao Z."/>
        </authorList>
    </citation>
    <scope>NUCLEOTIDE SEQUENCE [LARGE SCALE GENOMIC DNA]</scope>
    <source>
        <strain evidence="2">DSM 16502 / CGMCC 1.3690 / B-5</strain>
    </source>
</reference>
<dbReference type="PATRIC" id="fig|930169.3.peg.1884"/>
<dbReference type="EMBL" id="CP003466">
    <property type="protein sequence ID" value="AFT70178.1"/>
    <property type="molecule type" value="Genomic_DNA"/>
</dbReference>
<proteinExistence type="predicted"/>
<organism evidence="1 2">
    <name type="scientific">Alcanivorax dieselolei (strain DSM 16502 / CGMCC 1.3690 / MCCC 1A00001 / B-5)</name>
    <name type="common">Alloalcanivorax dieselolei</name>
    <dbReference type="NCBI Taxonomy" id="930169"/>
    <lineage>
        <taxon>Bacteria</taxon>
        <taxon>Pseudomonadati</taxon>
        <taxon>Pseudomonadota</taxon>
        <taxon>Gammaproteobacteria</taxon>
        <taxon>Oceanospirillales</taxon>
        <taxon>Alcanivoracaceae</taxon>
        <taxon>Alloalcanivorax</taxon>
    </lineage>
</organism>
<evidence type="ECO:0000313" key="1">
    <source>
        <dbReference type="EMBL" id="AFT70178.1"/>
    </source>
</evidence>
<name>K0CC89_ALCDB</name>
<accession>K0CC89</accession>
<protein>
    <submittedName>
        <fullName evidence="1">Uncharacterized protein</fullName>
    </submittedName>
</protein>
<dbReference type="KEGG" id="adi:B5T_01903"/>
<sequence>MALSLPSIKSAYLWFIAVWRELELLSIMDSGAALRLYGNAVNTSL</sequence>
<keyword evidence="2" id="KW-1185">Reference proteome</keyword>
<dbReference type="AlphaFoldDB" id="K0CC89"/>
<gene>
    <name evidence="1" type="ordered locus">B5T_01903</name>
</gene>
<dbReference type="Proteomes" id="UP000006286">
    <property type="component" value="Chromosome"/>
</dbReference>
<evidence type="ECO:0000313" key="2">
    <source>
        <dbReference type="Proteomes" id="UP000006286"/>
    </source>
</evidence>